<keyword evidence="11" id="KW-1185">Reference proteome</keyword>
<protein>
    <submittedName>
        <fullName evidence="10">BCCT family transporter</fullName>
    </submittedName>
</protein>
<dbReference type="Proteomes" id="UP001597083">
    <property type="component" value="Unassembled WGS sequence"/>
</dbReference>
<dbReference type="EMBL" id="JBHTIR010000778">
    <property type="protein sequence ID" value="MFD0851780.1"/>
    <property type="molecule type" value="Genomic_DNA"/>
</dbReference>
<proteinExistence type="inferred from homology"/>
<evidence type="ECO:0000256" key="5">
    <source>
        <dbReference type="ARBA" id="ARBA00022692"/>
    </source>
</evidence>
<keyword evidence="4" id="KW-1003">Cell membrane</keyword>
<comment type="subcellular location">
    <subcellularLocation>
        <location evidence="1">Cell membrane</location>
        <topology evidence="1">Multi-pass membrane protein</topology>
    </subcellularLocation>
</comment>
<dbReference type="Pfam" id="PF02028">
    <property type="entry name" value="BCCT"/>
    <property type="match status" value="1"/>
</dbReference>
<dbReference type="InterPro" id="IPR000060">
    <property type="entry name" value="BCCT_transptr"/>
</dbReference>
<evidence type="ECO:0000256" key="4">
    <source>
        <dbReference type="ARBA" id="ARBA00022475"/>
    </source>
</evidence>
<evidence type="ECO:0000256" key="6">
    <source>
        <dbReference type="ARBA" id="ARBA00022989"/>
    </source>
</evidence>
<evidence type="ECO:0000313" key="11">
    <source>
        <dbReference type="Proteomes" id="UP001597083"/>
    </source>
</evidence>
<evidence type="ECO:0000256" key="1">
    <source>
        <dbReference type="ARBA" id="ARBA00004651"/>
    </source>
</evidence>
<feature type="compositionally biased region" description="Basic and acidic residues" evidence="8">
    <location>
        <begin position="75"/>
        <end position="106"/>
    </location>
</feature>
<evidence type="ECO:0000256" key="3">
    <source>
        <dbReference type="ARBA" id="ARBA00022448"/>
    </source>
</evidence>
<feature type="region of interest" description="Disordered" evidence="8">
    <location>
        <begin position="73"/>
        <end position="106"/>
    </location>
</feature>
<feature type="non-terminal residue" evidence="10">
    <location>
        <position position="1"/>
    </location>
</feature>
<evidence type="ECO:0000313" key="10">
    <source>
        <dbReference type="EMBL" id="MFD0851780.1"/>
    </source>
</evidence>
<accession>A0ABW3CBF0</accession>
<evidence type="ECO:0000256" key="7">
    <source>
        <dbReference type="ARBA" id="ARBA00023136"/>
    </source>
</evidence>
<keyword evidence="3" id="KW-0813">Transport</keyword>
<dbReference type="PANTHER" id="PTHR30047">
    <property type="entry name" value="HIGH-AFFINITY CHOLINE TRANSPORT PROTEIN-RELATED"/>
    <property type="match status" value="1"/>
</dbReference>
<comment type="similarity">
    <text evidence="2">Belongs to the BCCT transporter (TC 2.A.15) family.</text>
</comment>
<evidence type="ECO:0000256" key="8">
    <source>
        <dbReference type="SAM" id="MobiDB-lite"/>
    </source>
</evidence>
<evidence type="ECO:0000256" key="9">
    <source>
        <dbReference type="SAM" id="Phobius"/>
    </source>
</evidence>
<organism evidence="10 11">
    <name type="scientific">Actinomadura adrarensis</name>
    <dbReference type="NCBI Taxonomy" id="1819600"/>
    <lineage>
        <taxon>Bacteria</taxon>
        <taxon>Bacillati</taxon>
        <taxon>Actinomycetota</taxon>
        <taxon>Actinomycetes</taxon>
        <taxon>Streptosporangiales</taxon>
        <taxon>Thermomonosporaceae</taxon>
        <taxon>Actinomadura</taxon>
    </lineage>
</organism>
<name>A0ABW3CBF0_9ACTN</name>
<sequence>GPVRQRVFWGLSEGLLAASLIVLGGDAALEALQQVITVVGLPIFILTFLMMFSLAMGLKRESHTAYAAQLANMQRRAEPPAKRKTPEQEAPAKEAEELAGDAPEKV</sequence>
<feature type="transmembrane region" description="Helical" evidence="9">
    <location>
        <begin position="7"/>
        <end position="25"/>
    </location>
</feature>
<feature type="transmembrane region" description="Helical" evidence="9">
    <location>
        <begin position="31"/>
        <end position="52"/>
    </location>
</feature>
<gene>
    <name evidence="10" type="ORF">ACFQ07_06090</name>
</gene>
<keyword evidence="5 9" id="KW-0812">Transmembrane</keyword>
<keyword evidence="6 9" id="KW-1133">Transmembrane helix</keyword>
<keyword evidence="7 9" id="KW-0472">Membrane</keyword>
<reference evidence="11" key="1">
    <citation type="journal article" date="2019" name="Int. J. Syst. Evol. Microbiol.">
        <title>The Global Catalogue of Microorganisms (GCM) 10K type strain sequencing project: providing services to taxonomists for standard genome sequencing and annotation.</title>
        <authorList>
            <consortium name="The Broad Institute Genomics Platform"/>
            <consortium name="The Broad Institute Genome Sequencing Center for Infectious Disease"/>
            <person name="Wu L."/>
            <person name="Ma J."/>
        </authorList>
    </citation>
    <scope>NUCLEOTIDE SEQUENCE [LARGE SCALE GENOMIC DNA]</scope>
    <source>
        <strain evidence="11">JCM 31696</strain>
    </source>
</reference>
<evidence type="ECO:0000256" key="2">
    <source>
        <dbReference type="ARBA" id="ARBA00005658"/>
    </source>
</evidence>
<comment type="caution">
    <text evidence="10">The sequence shown here is derived from an EMBL/GenBank/DDBJ whole genome shotgun (WGS) entry which is preliminary data.</text>
</comment>
<dbReference type="PANTHER" id="PTHR30047:SF7">
    <property type="entry name" value="HIGH-AFFINITY CHOLINE TRANSPORT PROTEIN"/>
    <property type="match status" value="1"/>
</dbReference>